<accession>A0A7J7K9C3</accession>
<name>A0A7J7K9C3_BUGNE</name>
<feature type="chain" id="PRO_5029714581" description="Secreted protein" evidence="1">
    <location>
        <begin position="21"/>
        <end position="85"/>
    </location>
</feature>
<keyword evidence="1" id="KW-0732">Signal</keyword>
<reference evidence="2" key="1">
    <citation type="submission" date="2020-06" db="EMBL/GenBank/DDBJ databases">
        <title>Draft genome of Bugula neritina, a colonial animal packing powerful symbionts and potential medicines.</title>
        <authorList>
            <person name="Rayko M."/>
        </authorList>
    </citation>
    <scope>NUCLEOTIDE SEQUENCE [LARGE SCALE GENOMIC DNA]</scope>
    <source>
        <strain evidence="2">Kwan_BN1</strain>
    </source>
</reference>
<dbReference type="Proteomes" id="UP000593567">
    <property type="component" value="Unassembled WGS sequence"/>
</dbReference>
<proteinExistence type="predicted"/>
<sequence>MDRKVLIVLLLAGIIGCIAARGYYGRPGGHHGKCMYLNFTCVKVKKLKNFFVLHFKRHLSDSNKAIKFVYIYDMHLSLFPCHLFE</sequence>
<gene>
    <name evidence="2" type="ORF">EB796_006883</name>
</gene>
<protein>
    <recommendedName>
        <fullName evidence="4">Secreted protein</fullName>
    </recommendedName>
</protein>
<evidence type="ECO:0000313" key="2">
    <source>
        <dbReference type="EMBL" id="KAF6034805.1"/>
    </source>
</evidence>
<comment type="caution">
    <text evidence="2">The sequence shown here is derived from an EMBL/GenBank/DDBJ whole genome shotgun (WGS) entry which is preliminary data.</text>
</comment>
<dbReference type="PROSITE" id="PS51257">
    <property type="entry name" value="PROKAR_LIPOPROTEIN"/>
    <property type="match status" value="1"/>
</dbReference>
<dbReference type="AlphaFoldDB" id="A0A7J7K9C3"/>
<dbReference type="EMBL" id="VXIV02000994">
    <property type="protein sequence ID" value="KAF6034805.1"/>
    <property type="molecule type" value="Genomic_DNA"/>
</dbReference>
<evidence type="ECO:0000313" key="3">
    <source>
        <dbReference type="Proteomes" id="UP000593567"/>
    </source>
</evidence>
<evidence type="ECO:0008006" key="4">
    <source>
        <dbReference type="Google" id="ProtNLM"/>
    </source>
</evidence>
<keyword evidence="3" id="KW-1185">Reference proteome</keyword>
<organism evidence="2 3">
    <name type="scientific">Bugula neritina</name>
    <name type="common">Brown bryozoan</name>
    <name type="synonym">Sertularia neritina</name>
    <dbReference type="NCBI Taxonomy" id="10212"/>
    <lineage>
        <taxon>Eukaryota</taxon>
        <taxon>Metazoa</taxon>
        <taxon>Spiralia</taxon>
        <taxon>Lophotrochozoa</taxon>
        <taxon>Bryozoa</taxon>
        <taxon>Gymnolaemata</taxon>
        <taxon>Cheilostomatida</taxon>
        <taxon>Flustrina</taxon>
        <taxon>Buguloidea</taxon>
        <taxon>Bugulidae</taxon>
        <taxon>Bugula</taxon>
    </lineage>
</organism>
<feature type="signal peptide" evidence="1">
    <location>
        <begin position="1"/>
        <end position="20"/>
    </location>
</feature>
<evidence type="ECO:0000256" key="1">
    <source>
        <dbReference type="SAM" id="SignalP"/>
    </source>
</evidence>